<keyword evidence="2" id="KW-1185">Reference proteome</keyword>
<dbReference type="EMBL" id="BMRE01000127">
    <property type="protein sequence ID" value="GGU88044.1"/>
    <property type="molecule type" value="Genomic_DNA"/>
</dbReference>
<comment type="caution">
    <text evidence="1">The sequence shown here is derived from an EMBL/GenBank/DDBJ whole genome shotgun (WGS) entry which is preliminary data.</text>
</comment>
<protein>
    <submittedName>
        <fullName evidence="1">Uncharacterized protein</fullName>
    </submittedName>
</protein>
<organism evidence="1 2">
    <name type="scientific">Lentzea flava</name>
    <dbReference type="NCBI Taxonomy" id="103732"/>
    <lineage>
        <taxon>Bacteria</taxon>
        <taxon>Bacillati</taxon>
        <taxon>Actinomycetota</taxon>
        <taxon>Actinomycetes</taxon>
        <taxon>Pseudonocardiales</taxon>
        <taxon>Pseudonocardiaceae</taxon>
        <taxon>Lentzea</taxon>
    </lineage>
</organism>
<gene>
    <name evidence="1" type="ORF">GCM10010178_92120</name>
</gene>
<name>A0ABQ2VI29_9PSEU</name>
<reference evidence="2" key="1">
    <citation type="journal article" date="2019" name="Int. J. Syst. Evol. Microbiol.">
        <title>The Global Catalogue of Microorganisms (GCM) 10K type strain sequencing project: providing services to taxonomists for standard genome sequencing and annotation.</title>
        <authorList>
            <consortium name="The Broad Institute Genomics Platform"/>
            <consortium name="The Broad Institute Genome Sequencing Center for Infectious Disease"/>
            <person name="Wu L."/>
            <person name="Ma J."/>
        </authorList>
    </citation>
    <scope>NUCLEOTIDE SEQUENCE [LARGE SCALE GENOMIC DNA]</scope>
    <source>
        <strain evidence="2">JCM 3296</strain>
    </source>
</reference>
<sequence>MSIRHHTGRRVRMLGTTAHPSRLGPPQAIRNLLMDLEDTGHLTRTSFLIRDRDAKYPALIDQILGSARIDTVLTGVGPSRPCCSQCAHSAPGVDLEQSTGLHLTSVITNRYS</sequence>
<accession>A0ABQ2VI29</accession>
<evidence type="ECO:0000313" key="1">
    <source>
        <dbReference type="EMBL" id="GGU88044.1"/>
    </source>
</evidence>
<evidence type="ECO:0000313" key="2">
    <source>
        <dbReference type="Proteomes" id="UP000649573"/>
    </source>
</evidence>
<dbReference type="Proteomes" id="UP000649573">
    <property type="component" value="Unassembled WGS sequence"/>
</dbReference>
<proteinExistence type="predicted"/>